<evidence type="ECO:0000313" key="17">
    <source>
        <dbReference type="Proteomes" id="UP000095284"/>
    </source>
</evidence>
<dbReference type="SUPFAM" id="SSF82895">
    <property type="entry name" value="TSP-1 type 1 repeat"/>
    <property type="match status" value="1"/>
</dbReference>
<evidence type="ECO:0000256" key="2">
    <source>
        <dbReference type="ARBA" id="ARBA00022670"/>
    </source>
</evidence>
<accession>A0A1I7SLH9</accession>
<dbReference type="Proteomes" id="UP000582659">
    <property type="component" value="Unassembled WGS sequence"/>
</dbReference>
<feature type="binding site" evidence="10">
    <location>
        <position position="202"/>
    </location>
    <ligand>
        <name>Zn(2+)</name>
        <dbReference type="ChEBI" id="CHEBI:29105"/>
        <note>catalytic</note>
    </ligand>
</feature>
<dbReference type="Pfam" id="PF01400">
    <property type="entry name" value="Astacin"/>
    <property type="match status" value="1"/>
</dbReference>
<feature type="compositionally biased region" description="Pro residues" evidence="12">
    <location>
        <begin position="612"/>
        <end position="622"/>
    </location>
</feature>
<dbReference type="WBParaSite" id="BXY_1391200.1">
    <property type="protein sequence ID" value="BXY_1391200.1"/>
    <property type="gene ID" value="BXY_1391200"/>
</dbReference>
<dbReference type="EMBL" id="CAJFCV020000006">
    <property type="protein sequence ID" value="CAG9129607.1"/>
    <property type="molecule type" value="Genomic_DNA"/>
</dbReference>
<dbReference type="CDD" id="cd04280">
    <property type="entry name" value="ZnMc_astacin_like"/>
    <property type="match status" value="1"/>
</dbReference>
<name>A0A1I7SLH9_BURXY</name>
<dbReference type="InterPro" id="IPR035914">
    <property type="entry name" value="Sperma_CUB_dom_sf"/>
</dbReference>
<dbReference type="PROSITE" id="PS00022">
    <property type="entry name" value="EGF_1"/>
    <property type="match status" value="1"/>
</dbReference>
<keyword evidence="4 10" id="KW-0378">Hydrolase</keyword>
<evidence type="ECO:0000259" key="15">
    <source>
        <dbReference type="PROSITE" id="PS51864"/>
    </source>
</evidence>
<evidence type="ECO:0000256" key="5">
    <source>
        <dbReference type="ARBA" id="ARBA00022833"/>
    </source>
</evidence>
<dbReference type="InterPro" id="IPR036383">
    <property type="entry name" value="TSP1_rpt_sf"/>
</dbReference>
<evidence type="ECO:0000313" key="18">
    <source>
        <dbReference type="Proteomes" id="UP000659654"/>
    </source>
</evidence>
<dbReference type="SMART" id="SM00209">
    <property type="entry name" value="TSP1"/>
    <property type="match status" value="1"/>
</dbReference>
<dbReference type="AlphaFoldDB" id="A0A1I7SLH9"/>
<dbReference type="GO" id="GO:0008270">
    <property type="term" value="F:zinc ion binding"/>
    <property type="evidence" value="ECO:0007669"/>
    <property type="project" value="UniProtKB-UniRule"/>
</dbReference>
<feature type="domain" description="EGF-like" evidence="14">
    <location>
        <begin position="297"/>
        <end position="337"/>
    </location>
</feature>
<feature type="compositionally biased region" description="Low complexity" evidence="12">
    <location>
        <begin position="486"/>
        <end position="503"/>
    </location>
</feature>
<dbReference type="Gene3D" id="3.40.390.10">
    <property type="entry name" value="Collagenase (Catalytic Domain)"/>
    <property type="match status" value="1"/>
</dbReference>
<keyword evidence="8" id="KW-0325">Glycoprotein</keyword>
<feature type="binding site" evidence="10">
    <location>
        <position position="208"/>
    </location>
    <ligand>
        <name>Zn(2+)</name>
        <dbReference type="ChEBI" id="CHEBI:29105"/>
        <note>catalytic</note>
    </ligand>
</feature>
<feature type="compositionally biased region" description="Basic and acidic residues" evidence="12">
    <location>
        <begin position="473"/>
        <end position="482"/>
    </location>
</feature>
<dbReference type="Pfam" id="PF00431">
    <property type="entry name" value="CUB"/>
    <property type="match status" value="1"/>
</dbReference>
<feature type="region of interest" description="Disordered" evidence="12">
    <location>
        <begin position="606"/>
        <end position="625"/>
    </location>
</feature>
<evidence type="ECO:0000259" key="14">
    <source>
        <dbReference type="PROSITE" id="PS50026"/>
    </source>
</evidence>
<dbReference type="GO" id="GO:0004222">
    <property type="term" value="F:metalloendopeptidase activity"/>
    <property type="evidence" value="ECO:0007669"/>
    <property type="project" value="UniProtKB-UniRule"/>
</dbReference>
<evidence type="ECO:0000313" key="16">
    <source>
        <dbReference type="EMBL" id="CAD5234045.1"/>
    </source>
</evidence>
<evidence type="ECO:0000256" key="7">
    <source>
        <dbReference type="ARBA" id="ARBA00023157"/>
    </source>
</evidence>
<dbReference type="CDD" id="cd00041">
    <property type="entry name" value="CUB"/>
    <property type="match status" value="1"/>
</dbReference>
<dbReference type="SMART" id="SM00235">
    <property type="entry name" value="ZnMc"/>
    <property type="match status" value="1"/>
</dbReference>
<dbReference type="Proteomes" id="UP000095284">
    <property type="component" value="Unplaced"/>
</dbReference>
<comment type="cofactor">
    <cofactor evidence="10 11">
        <name>Zn(2+)</name>
        <dbReference type="ChEBI" id="CHEBI:29105"/>
    </cofactor>
    <text evidence="10 11">Binds 1 zinc ion per subunit.</text>
</comment>
<keyword evidence="7 9" id="KW-1015">Disulfide bond</keyword>
<dbReference type="PRINTS" id="PR00480">
    <property type="entry name" value="ASTACIN"/>
</dbReference>
<evidence type="ECO:0000256" key="6">
    <source>
        <dbReference type="ARBA" id="ARBA00023049"/>
    </source>
</evidence>
<dbReference type="PANTHER" id="PTHR10127">
    <property type="entry name" value="DISCOIDIN, CUB, EGF, LAMININ , AND ZINC METALLOPROTEASE DOMAIN CONTAINING"/>
    <property type="match status" value="1"/>
</dbReference>
<dbReference type="EC" id="3.4.24.-" evidence="11"/>
<dbReference type="Gene3D" id="2.60.120.290">
    <property type="entry name" value="Spermadhesin, CUB domain"/>
    <property type="match status" value="1"/>
</dbReference>
<keyword evidence="6 10" id="KW-0482">Metalloprotease</keyword>
<evidence type="ECO:0000256" key="3">
    <source>
        <dbReference type="ARBA" id="ARBA00022723"/>
    </source>
</evidence>
<dbReference type="PROSITE" id="PS01180">
    <property type="entry name" value="CUB"/>
    <property type="match status" value="1"/>
</dbReference>
<proteinExistence type="predicted"/>
<dbReference type="Pfam" id="PF00090">
    <property type="entry name" value="TSP_1"/>
    <property type="match status" value="1"/>
</dbReference>
<feature type="chain" id="PRO_5035483930" description="Metalloendopeptidase" evidence="11">
    <location>
        <begin position="17"/>
        <end position="748"/>
    </location>
</feature>
<evidence type="ECO:0000256" key="8">
    <source>
        <dbReference type="ARBA" id="ARBA00023180"/>
    </source>
</evidence>
<evidence type="ECO:0000256" key="11">
    <source>
        <dbReference type="RuleBase" id="RU361183"/>
    </source>
</evidence>
<dbReference type="GO" id="GO:0018996">
    <property type="term" value="P:molting cycle, collagen and cuticulin-based cuticle"/>
    <property type="evidence" value="ECO:0007669"/>
    <property type="project" value="UniProtKB-ARBA"/>
</dbReference>
<dbReference type="SUPFAM" id="SSF49854">
    <property type="entry name" value="Spermadhesin, CUB domain"/>
    <property type="match status" value="1"/>
</dbReference>
<feature type="binding site" evidence="10">
    <location>
        <position position="198"/>
    </location>
    <ligand>
        <name>Zn(2+)</name>
        <dbReference type="ChEBI" id="CHEBI:29105"/>
        <note>catalytic</note>
    </ligand>
</feature>
<keyword evidence="3 10" id="KW-0479">Metal-binding</keyword>
<feature type="active site" evidence="10">
    <location>
        <position position="199"/>
    </location>
</feature>
<sequence length="748" mass="84872">MLTIWEFPFLIFLCAGQILDDDSGNLAQVRALLDEIRSETDKKFGLFFDPDSVSRSLSQVTFDDGTEATVNRPFHRELFENDIILTIPQAEAILQEIKESNRTNRRSRQAQPGLDSFWKNTTIPYKFYYNDKDWQNLIRSALRHIESQTCIRFEENGAGKDHLLYIRGSGCWSNVGRVGGRQQVSIGYGCDAMGIVAHETLHALALWHEQSRSDRDKHVSIDFTKIFPGTQSNFERRTDRNSDNMGQPYDLGSVMHYGSRAFSTNYDSYTILTKDPNYQQTLGQREGISFKDAKMINLRYCQNVCSKELKCLNKGYTDPNYCYRCRCPDGFGGQLCQTVPNSNVPKCQGGELRAFSTSRALRSPEVIAGAKCYWRIKANKGERVQINFDKSVFPCETSCSSYVELKYKKDKTPTGARICCDTPSNPIYSENEEVLIMFIGASDVQTGYSGFELSYKSIPGSGKEESSEEQTEEWTRPTETTKRTRATTTPGSSTSTEATTEEITTTTVTTTTTVDRTIYTGEWSKWAAWSGCSVTCGGCGRRKRLRACYKGNRKCPGDPFEYEECGDEPCGLHTRARSYHRCEGRLLLPCDLLAKLDFGTTRLPFTQSQEPVAPPPPPPPPAEEVSQNFYRSKRSVLGEILGKNPEFNQNNGQNLEIPFLPMTENNIRILREIHQEHDRRKKRFVDGNKQLEQLDLHVYCEKKFSYNCPTNLLTISVDWANAKDSVVSQDTRRCCKGYTSRAGRCQKD</sequence>
<feature type="domain" description="CUB" evidence="13">
    <location>
        <begin position="348"/>
        <end position="458"/>
    </location>
</feature>
<reference evidence="19" key="1">
    <citation type="submission" date="2016-11" db="UniProtKB">
        <authorList>
            <consortium name="WormBaseParasite"/>
        </authorList>
    </citation>
    <scope>IDENTIFICATION</scope>
</reference>
<feature type="disulfide bond" evidence="10">
    <location>
        <begin position="150"/>
        <end position="305"/>
    </location>
</feature>
<organism evidence="17 19">
    <name type="scientific">Bursaphelenchus xylophilus</name>
    <name type="common">Pinewood nematode worm</name>
    <name type="synonym">Aphelenchoides xylophilus</name>
    <dbReference type="NCBI Taxonomy" id="6326"/>
    <lineage>
        <taxon>Eukaryota</taxon>
        <taxon>Metazoa</taxon>
        <taxon>Ecdysozoa</taxon>
        <taxon>Nematoda</taxon>
        <taxon>Chromadorea</taxon>
        <taxon>Rhabditida</taxon>
        <taxon>Tylenchina</taxon>
        <taxon>Tylenchomorpha</taxon>
        <taxon>Aphelenchoidea</taxon>
        <taxon>Aphelenchoididae</taxon>
        <taxon>Bursaphelenchus</taxon>
    </lineage>
</organism>
<evidence type="ECO:0000256" key="1">
    <source>
        <dbReference type="ARBA" id="ARBA00022536"/>
    </source>
</evidence>
<dbReference type="InterPro" id="IPR006026">
    <property type="entry name" value="Peptidase_Metallo"/>
</dbReference>
<dbReference type="PROSITE" id="PS50092">
    <property type="entry name" value="TSP1"/>
    <property type="match status" value="1"/>
</dbReference>
<keyword evidence="5 10" id="KW-0862">Zinc</keyword>
<keyword evidence="11" id="KW-0732">Signal</keyword>
<dbReference type="SUPFAM" id="SSF55486">
    <property type="entry name" value="Metalloproteases ('zincins'), catalytic domain"/>
    <property type="match status" value="1"/>
</dbReference>
<dbReference type="SMR" id="A0A1I7SLH9"/>
<dbReference type="InterPro" id="IPR000859">
    <property type="entry name" value="CUB_dom"/>
</dbReference>
<keyword evidence="1 9" id="KW-0245">EGF-like domain</keyword>
<dbReference type="PROSITE" id="PS51864">
    <property type="entry name" value="ASTACIN"/>
    <property type="match status" value="1"/>
</dbReference>
<keyword evidence="18" id="KW-1185">Reference proteome</keyword>
<dbReference type="OrthoDB" id="431034at2759"/>
<feature type="disulfide bond" evidence="9">
    <location>
        <begin position="327"/>
        <end position="336"/>
    </location>
</feature>
<dbReference type="Proteomes" id="UP000659654">
    <property type="component" value="Unassembled WGS sequence"/>
</dbReference>
<dbReference type="GO" id="GO:0006508">
    <property type="term" value="P:proteolysis"/>
    <property type="evidence" value="ECO:0007669"/>
    <property type="project" value="UniProtKB-KW"/>
</dbReference>
<dbReference type="PROSITE" id="PS01186">
    <property type="entry name" value="EGF_2"/>
    <property type="match status" value="1"/>
</dbReference>
<protein>
    <recommendedName>
        <fullName evidence="11">Metalloendopeptidase</fullName>
        <ecNumber evidence="11">3.4.24.-</ecNumber>
    </recommendedName>
</protein>
<reference evidence="16" key="2">
    <citation type="submission" date="2020-09" db="EMBL/GenBank/DDBJ databases">
        <authorList>
            <person name="Kikuchi T."/>
        </authorList>
    </citation>
    <scope>NUCLEOTIDE SEQUENCE</scope>
    <source>
        <strain evidence="16">Ka4C1</strain>
    </source>
</reference>
<gene>
    <name evidence="16" type="ORF">BXYJ_LOCUS14136</name>
</gene>
<dbReference type="InterPro" id="IPR024079">
    <property type="entry name" value="MetalloPept_cat_dom_sf"/>
</dbReference>
<keyword evidence="2 10" id="KW-0645">Protease</keyword>
<evidence type="ECO:0000256" key="4">
    <source>
        <dbReference type="ARBA" id="ARBA00022801"/>
    </source>
</evidence>
<dbReference type="Gene3D" id="2.20.100.10">
    <property type="entry name" value="Thrombospondin type-1 (TSP1) repeat"/>
    <property type="match status" value="1"/>
</dbReference>
<evidence type="ECO:0000256" key="10">
    <source>
        <dbReference type="PROSITE-ProRule" id="PRU01211"/>
    </source>
</evidence>
<evidence type="ECO:0000259" key="13">
    <source>
        <dbReference type="PROSITE" id="PS01180"/>
    </source>
</evidence>
<dbReference type="InterPro" id="IPR000884">
    <property type="entry name" value="TSP1_rpt"/>
</dbReference>
<comment type="caution">
    <text evidence="9">Lacks conserved residue(s) required for the propagation of feature annotation.</text>
</comment>
<feature type="signal peptide" evidence="11">
    <location>
        <begin position="1"/>
        <end position="16"/>
    </location>
</feature>
<dbReference type="SMART" id="SM00042">
    <property type="entry name" value="CUB"/>
    <property type="match status" value="1"/>
</dbReference>
<feature type="region of interest" description="Disordered" evidence="12">
    <location>
        <begin position="458"/>
        <end position="503"/>
    </location>
</feature>
<evidence type="ECO:0000313" key="19">
    <source>
        <dbReference type="WBParaSite" id="BXY_1391200.1"/>
    </source>
</evidence>
<dbReference type="FunFam" id="3.40.390.10:FF:000028">
    <property type="entry name" value="Zinc metalloproteinase"/>
    <property type="match status" value="1"/>
</dbReference>
<dbReference type="PROSITE" id="PS50026">
    <property type="entry name" value="EGF_3"/>
    <property type="match status" value="1"/>
</dbReference>
<dbReference type="InterPro" id="IPR001506">
    <property type="entry name" value="Peptidase_M12A"/>
</dbReference>
<evidence type="ECO:0000256" key="9">
    <source>
        <dbReference type="PROSITE-ProRule" id="PRU00076"/>
    </source>
</evidence>
<feature type="disulfide bond" evidence="9">
    <location>
        <begin position="301"/>
        <end position="311"/>
    </location>
</feature>
<dbReference type="EMBL" id="CAJFDI010000006">
    <property type="protein sequence ID" value="CAD5234045.1"/>
    <property type="molecule type" value="Genomic_DNA"/>
</dbReference>
<dbReference type="InterPro" id="IPR000742">
    <property type="entry name" value="EGF"/>
</dbReference>
<dbReference type="PANTHER" id="PTHR10127:SF831">
    <property type="entry name" value="ZINC METALLOPROTEINASE NAS-37"/>
    <property type="match status" value="1"/>
</dbReference>
<evidence type="ECO:0000256" key="12">
    <source>
        <dbReference type="SAM" id="MobiDB-lite"/>
    </source>
</evidence>
<feature type="domain" description="Peptidase M12A" evidence="15">
    <location>
        <begin position="109"/>
        <end position="306"/>
    </location>
</feature>
<dbReference type="eggNOG" id="KOG3714">
    <property type="taxonomic scope" value="Eukaryota"/>
</dbReference>
<dbReference type="InterPro" id="IPR034035">
    <property type="entry name" value="Astacin-like_dom"/>
</dbReference>